<accession>A0AAN7H8T4</accession>
<organism evidence="1 2">
    <name type="scientific">Achaetomium macrosporum</name>
    <dbReference type="NCBI Taxonomy" id="79813"/>
    <lineage>
        <taxon>Eukaryota</taxon>
        <taxon>Fungi</taxon>
        <taxon>Dikarya</taxon>
        <taxon>Ascomycota</taxon>
        <taxon>Pezizomycotina</taxon>
        <taxon>Sordariomycetes</taxon>
        <taxon>Sordariomycetidae</taxon>
        <taxon>Sordariales</taxon>
        <taxon>Chaetomiaceae</taxon>
        <taxon>Achaetomium</taxon>
    </lineage>
</organism>
<evidence type="ECO:0000313" key="1">
    <source>
        <dbReference type="EMBL" id="KAK4235517.1"/>
    </source>
</evidence>
<dbReference type="AlphaFoldDB" id="A0AAN7H8T4"/>
<gene>
    <name evidence="1" type="ORF">C8A03DRAFT_36628</name>
</gene>
<comment type="caution">
    <text evidence="1">The sequence shown here is derived from an EMBL/GenBank/DDBJ whole genome shotgun (WGS) entry which is preliminary data.</text>
</comment>
<reference evidence="1" key="1">
    <citation type="journal article" date="2023" name="Mol. Phylogenet. Evol.">
        <title>Genome-scale phylogeny and comparative genomics of the fungal order Sordariales.</title>
        <authorList>
            <person name="Hensen N."/>
            <person name="Bonometti L."/>
            <person name="Westerberg I."/>
            <person name="Brannstrom I.O."/>
            <person name="Guillou S."/>
            <person name="Cros-Aarteil S."/>
            <person name="Calhoun S."/>
            <person name="Haridas S."/>
            <person name="Kuo A."/>
            <person name="Mondo S."/>
            <person name="Pangilinan J."/>
            <person name="Riley R."/>
            <person name="LaButti K."/>
            <person name="Andreopoulos B."/>
            <person name="Lipzen A."/>
            <person name="Chen C."/>
            <person name="Yan M."/>
            <person name="Daum C."/>
            <person name="Ng V."/>
            <person name="Clum A."/>
            <person name="Steindorff A."/>
            <person name="Ohm R.A."/>
            <person name="Martin F."/>
            <person name="Silar P."/>
            <person name="Natvig D.O."/>
            <person name="Lalanne C."/>
            <person name="Gautier V."/>
            <person name="Ament-Velasquez S.L."/>
            <person name="Kruys A."/>
            <person name="Hutchinson M.I."/>
            <person name="Powell A.J."/>
            <person name="Barry K."/>
            <person name="Miller A.N."/>
            <person name="Grigoriev I.V."/>
            <person name="Debuchy R."/>
            <person name="Gladieux P."/>
            <person name="Hiltunen Thoren M."/>
            <person name="Johannesson H."/>
        </authorList>
    </citation>
    <scope>NUCLEOTIDE SEQUENCE</scope>
    <source>
        <strain evidence="1">CBS 532.94</strain>
    </source>
</reference>
<dbReference type="Proteomes" id="UP001303760">
    <property type="component" value="Unassembled WGS sequence"/>
</dbReference>
<proteinExistence type="predicted"/>
<evidence type="ECO:0000313" key="2">
    <source>
        <dbReference type="Proteomes" id="UP001303760"/>
    </source>
</evidence>
<dbReference type="EMBL" id="MU860260">
    <property type="protein sequence ID" value="KAK4235517.1"/>
    <property type="molecule type" value="Genomic_DNA"/>
</dbReference>
<reference evidence="1" key="2">
    <citation type="submission" date="2023-05" db="EMBL/GenBank/DDBJ databases">
        <authorList>
            <consortium name="Lawrence Berkeley National Laboratory"/>
            <person name="Steindorff A."/>
            <person name="Hensen N."/>
            <person name="Bonometti L."/>
            <person name="Westerberg I."/>
            <person name="Brannstrom I.O."/>
            <person name="Guillou S."/>
            <person name="Cros-Aarteil S."/>
            <person name="Calhoun S."/>
            <person name="Haridas S."/>
            <person name="Kuo A."/>
            <person name="Mondo S."/>
            <person name="Pangilinan J."/>
            <person name="Riley R."/>
            <person name="Labutti K."/>
            <person name="Andreopoulos B."/>
            <person name="Lipzen A."/>
            <person name="Chen C."/>
            <person name="Yanf M."/>
            <person name="Daum C."/>
            <person name="Ng V."/>
            <person name="Clum A."/>
            <person name="Ohm R."/>
            <person name="Martin F."/>
            <person name="Silar P."/>
            <person name="Natvig D."/>
            <person name="Lalanne C."/>
            <person name="Gautier V."/>
            <person name="Ament-Velasquez S.L."/>
            <person name="Kruys A."/>
            <person name="Hutchinson M.I."/>
            <person name="Powell A.J."/>
            <person name="Barry K."/>
            <person name="Miller A.N."/>
            <person name="Grigoriev I.V."/>
            <person name="Debuchy R."/>
            <person name="Gladieux P."/>
            <person name="Thoren M.H."/>
            <person name="Johannesson H."/>
        </authorList>
    </citation>
    <scope>NUCLEOTIDE SEQUENCE</scope>
    <source>
        <strain evidence="1">CBS 532.94</strain>
    </source>
</reference>
<protein>
    <submittedName>
        <fullName evidence="1">Uncharacterized protein</fullName>
    </submittedName>
</protein>
<keyword evidence="2" id="KW-1185">Reference proteome</keyword>
<name>A0AAN7H8T4_9PEZI</name>
<sequence length="400" mass="45039">MNPKPPQPPYPFRLPATLPPELITDILAKRITNPPVCALSLLCPEWNLCQRRHPALESIFRTTRVDVYSLPSRPGERGKVTTSFGHDAAQHTAFCLPLLTDPRNLMQSTTTTTTTGGLCLPAYYRRELAKAWVGKSVLVISQGLNEHAFGPLWRGMTKEEVQGMVILRESEAMGLVPFEDDVIVEGKRVLSVDGREKEMLPPLEGACDGEYLFQRVRHLVVNTVPALAEVEAFDLGMSPSTWTAQASRNIVALAERLEYERRANLLLRWDALERLESLFLDLRGYSLPDMRFLYDEDVARLALSLAGMRLGLLVVAGLRSWYHYRGPDVLGIEEVEGGTWDADSEMFLDAGRGRCINWWMMFKEAVRPGGRLVFVDKDGRDGNELTLLRPDSRQRVVLGY</sequence>